<feature type="domain" description="Ubiquitin-like protease family profile" evidence="4">
    <location>
        <begin position="161"/>
        <end position="197"/>
    </location>
</feature>
<proteinExistence type="inferred from homology"/>
<evidence type="ECO:0000256" key="2">
    <source>
        <dbReference type="ARBA" id="ARBA00022670"/>
    </source>
</evidence>
<keyword evidence="2" id="KW-0645">Protease</keyword>
<name>A0AA35Y7T8_LACSI</name>
<keyword evidence="6" id="KW-1185">Reference proteome</keyword>
<dbReference type="SUPFAM" id="SSF54001">
    <property type="entry name" value="Cysteine proteinases"/>
    <property type="match status" value="1"/>
</dbReference>
<dbReference type="Gene3D" id="3.40.395.10">
    <property type="entry name" value="Adenoviral Proteinase, Chain A"/>
    <property type="match status" value="1"/>
</dbReference>
<evidence type="ECO:0000313" key="6">
    <source>
        <dbReference type="Proteomes" id="UP001177003"/>
    </source>
</evidence>
<dbReference type="EMBL" id="OX465086">
    <property type="protein sequence ID" value="CAI9263972.1"/>
    <property type="molecule type" value="Genomic_DNA"/>
</dbReference>
<organism evidence="5 6">
    <name type="scientific">Lactuca saligna</name>
    <name type="common">Willowleaf lettuce</name>
    <dbReference type="NCBI Taxonomy" id="75948"/>
    <lineage>
        <taxon>Eukaryota</taxon>
        <taxon>Viridiplantae</taxon>
        <taxon>Streptophyta</taxon>
        <taxon>Embryophyta</taxon>
        <taxon>Tracheophyta</taxon>
        <taxon>Spermatophyta</taxon>
        <taxon>Magnoliopsida</taxon>
        <taxon>eudicotyledons</taxon>
        <taxon>Gunneridae</taxon>
        <taxon>Pentapetalae</taxon>
        <taxon>asterids</taxon>
        <taxon>campanulids</taxon>
        <taxon>Asterales</taxon>
        <taxon>Asteraceae</taxon>
        <taxon>Cichorioideae</taxon>
        <taxon>Cichorieae</taxon>
        <taxon>Lactucinae</taxon>
        <taxon>Lactuca</taxon>
    </lineage>
</organism>
<dbReference type="InterPro" id="IPR003653">
    <property type="entry name" value="Peptidase_C48_C"/>
</dbReference>
<reference evidence="5" key="1">
    <citation type="submission" date="2023-04" db="EMBL/GenBank/DDBJ databases">
        <authorList>
            <person name="Vijverberg K."/>
            <person name="Xiong W."/>
            <person name="Schranz E."/>
        </authorList>
    </citation>
    <scope>NUCLEOTIDE SEQUENCE</scope>
</reference>
<evidence type="ECO:0000313" key="5">
    <source>
        <dbReference type="EMBL" id="CAI9263972.1"/>
    </source>
</evidence>
<evidence type="ECO:0000256" key="1">
    <source>
        <dbReference type="ARBA" id="ARBA00005234"/>
    </source>
</evidence>
<evidence type="ECO:0000256" key="3">
    <source>
        <dbReference type="ARBA" id="ARBA00022801"/>
    </source>
</evidence>
<dbReference type="Pfam" id="PF02902">
    <property type="entry name" value="Peptidase_C48"/>
    <property type="match status" value="1"/>
</dbReference>
<dbReference type="InterPro" id="IPR038765">
    <property type="entry name" value="Papain-like_cys_pep_sf"/>
</dbReference>
<evidence type="ECO:0000259" key="4">
    <source>
        <dbReference type="Pfam" id="PF02902"/>
    </source>
</evidence>
<dbReference type="Proteomes" id="UP001177003">
    <property type="component" value="Chromosome 0"/>
</dbReference>
<sequence length="246" mass="28894">MAGVTELMLSFYVRYVNWTLNHEESPRQEHSQIVYCKKKKDEPNTHFVEEGVEEEEEEEEEEMINEDEEEAYYHGKQFEYGGLEGEVGRTPTHGEPSLYLGEHHSETMTPIEHIAIWSSLLMERQPTNARWMIFPYEINLEPGKSFIFRNIANGLGGRPKWKDVDMVLFVINVVGTHWFMVVLHFDTWKVDIYDSARPMDYFSKYLTGGKFTSFGDSVISESDAIEYWNYFPVGHKDKARWILLML</sequence>
<accession>A0AA35Y7T8</accession>
<dbReference type="AlphaFoldDB" id="A0AA35Y7T8"/>
<dbReference type="GO" id="GO:0008234">
    <property type="term" value="F:cysteine-type peptidase activity"/>
    <property type="evidence" value="ECO:0007669"/>
    <property type="project" value="InterPro"/>
</dbReference>
<comment type="similarity">
    <text evidence="1">Belongs to the peptidase C48 family.</text>
</comment>
<gene>
    <name evidence="5" type="ORF">LSALG_LOCUS4642</name>
</gene>
<protein>
    <recommendedName>
        <fullName evidence="4">Ubiquitin-like protease family profile domain-containing protein</fullName>
    </recommendedName>
</protein>
<dbReference type="GO" id="GO:0006508">
    <property type="term" value="P:proteolysis"/>
    <property type="evidence" value="ECO:0007669"/>
    <property type="project" value="UniProtKB-KW"/>
</dbReference>
<keyword evidence="3" id="KW-0378">Hydrolase</keyword>